<name>A0ABU5LQ81_9SPHN</name>
<dbReference type="EMBL" id="JAOBTW010000007">
    <property type="protein sequence ID" value="MDZ7282077.1"/>
    <property type="molecule type" value="Genomic_DNA"/>
</dbReference>
<evidence type="ECO:0008006" key="4">
    <source>
        <dbReference type="Google" id="ProtNLM"/>
    </source>
</evidence>
<accession>A0ABU5LQ81</accession>
<keyword evidence="1" id="KW-0732">Signal</keyword>
<comment type="caution">
    <text evidence="2">The sequence shown here is derived from an EMBL/GenBank/DDBJ whole genome shotgun (WGS) entry which is preliminary data.</text>
</comment>
<dbReference type="RefSeq" id="WP_219019072.1">
    <property type="nucleotide sequence ID" value="NZ_CP079203.1"/>
</dbReference>
<keyword evidence="3" id="KW-1185">Reference proteome</keyword>
<gene>
    <name evidence="2" type="ORF">N4G62_08570</name>
</gene>
<evidence type="ECO:0000313" key="2">
    <source>
        <dbReference type="EMBL" id="MDZ7282077.1"/>
    </source>
</evidence>
<feature type="chain" id="PRO_5046668721" description="Lipoprotein" evidence="1">
    <location>
        <begin position="34"/>
        <end position="183"/>
    </location>
</feature>
<sequence>MQKEFAVMTIQHRTGLRKTGLSLSSSVTLPLLAALALSACDRPNQGTSITVNGSDGETLASVDGKSGEVKLALPGFSGAFKLPKVSMEADNFELNGVHLYPGSTIRNVDVGNGRDKAFTMTFDSPADPATVRDWFRDKMGEADFTLTDQGGALVGKTAEEKSFRLDLRPSGGDRSTGTITLGG</sequence>
<organism evidence="2 3">
    <name type="scientific">Sphingomonas sanguinis</name>
    <dbReference type="NCBI Taxonomy" id="33051"/>
    <lineage>
        <taxon>Bacteria</taxon>
        <taxon>Pseudomonadati</taxon>
        <taxon>Pseudomonadota</taxon>
        <taxon>Alphaproteobacteria</taxon>
        <taxon>Sphingomonadales</taxon>
        <taxon>Sphingomonadaceae</taxon>
        <taxon>Sphingomonas</taxon>
    </lineage>
</organism>
<evidence type="ECO:0000256" key="1">
    <source>
        <dbReference type="SAM" id="SignalP"/>
    </source>
</evidence>
<dbReference type="Proteomes" id="UP001292182">
    <property type="component" value="Unassembled WGS sequence"/>
</dbReference>
<protein>
    <recommendedName>
        <fullName evidence="4">Lipoprotein</fullName>
    </recommendedName>
</protein>
<feature type="signal peptide" evidence="1">
    <location>
        <begin position="1"/>
        <end position="33"/>
    </location>
</feature>
<proteinExistence type="predicted"/>
<reference evidence="3" key="1">
    <citation type="submission" date="2023-07" db="EMBL/GenBank/DDBJ databases">
        <title>Whole genome sequence analysis of rice epiphytic Sphingomonas sanguinis OsEp_Plm_15B2.</title>
        <authorList>
            <person name="Sahu K.P."/>
            <person name="Asharani P."/>
            <person name="Reddy B."/>
            <person name="Kumar A."/>
        </authorList>
    </citation>
    <scope>NUCLEOTIDE SEQUENCE [LARGE SCALE GENOMIC DNA]</scope>
    <source>
        <strain evidence="3">OsEp_Plm_15B2</strain>
    </source>
</reference>
<evidence type="ECO:0000313" key="3">
    <source>
        <dbReference type="Proteomes" id="UP001292182"/>
    </source>
</evidence>